<evidence type="ECO:0000256" key="1">
    <source>
        <dbReference type="ARBA" id="ARBA00001917"/>
    </source>
</evidence>
<feature type="binding site" evidence="7">
    <location>
        <position position="313"/>
    </location>
    <ligand>
        <name>glyoxylate</name>
        <dbReference type="ChEBI" id="CHEBI:36655"/>
    </ligand>
</feature>
<dbReference type="InterPro" id="IPR012133">
    <property type="entry name" value="Alpha-hydoxy_acid_DH_FMN"/>
</dbReference>
<dbReference type="PANTHER" id="PTHR10578">
    <property type="entry name" value="S -2-HYDROXY-ACID OXIDASE-RELATED"/>
    <property type="match status" value="1"/>
</dbReference>
<dbReference type="EMBL" id="SLZU01000001">
    <property type="protein sequence ID" value="TCS67175.1"/>
    <property type="molecule type" value="Genomic_DNA"/>
</dbReference>
<gene>
    <name evidence="9" type="ORF">EDD52_101270</name>
</gene>
<dbReference type="GO" id="GO:0004459">
    <property type="term" value="F:L-lactate dehydrogenase (NAD+) activity"/>
    <property type="evidence" value="ECO:0007669"/>
    <property type="project" value="TreeGrafter"/>
</dbReference>
<feature type="active site" description="Proton acceptor" evidence="6">
    <location>
        <position position="310"/>
    </location>
</feature>
<sequence>MFADGFAEKIDFLSDSCGDPLDKATVPSQIPAMDLHARFPAISDLKTRARRRVPHFAWEYLDSATGVEATKARNRAKLDEVLFMPSILHGEFTPDLSTSLFGQSYPLPFGVSPVGMSGLMWPDAERRLASAATKAGLPYGLSTVATRTPEDLAPHVGGNGWFQMYPPRDEAVRRDMLKRARDAGFSTLVLTVDVPAASRRERQQRSGLTSPPRLTPRILAQVARCPVWAVGTLQHGMPRMKLIDDYAAKVTGLSSTEHAGYLLRTAPGWDYLQWLRDEWDGPFVVKGVMRASDAAPLEAAGVDALWVSNHAGRQFDAAPASIEVLPEIRAATKLPLIFDSGIEGGLDMLRALALGADFVMLGRAWHFALAALGDAGPPHLVDMLSRDLAANMVQIGARKLSDLPDCLWPRRA</sequence>
<dbReference type="Pfam" id="PF01070">
    <property type="entry name" value="FMN_dh"/>
    <property type="match status" value="1"/>
</dbReference>
<keyword evidence="4" id="KW-0560">Oxidoreductase</keyword>
<proteinExistence type="inferred from homology"/>
<feature type="binding site" evidence="7">
    <location>
        <begin position="113"/>
        <end position="115"/>
    </location>
    <ligand>
        <name>FMN</name>
        <dbReference type="ChEBI" id="CHEBI:58210"/>
    </ligand>
</feature>
<evidence type="ECO:0000256" key="3">
    <source>
        <dbReference type="ARBA" id="ARBA00022643"/>
    </source>
</evidence>
<feature type="binding site" evidence="7">
    <location>
        <begin position="362"/>
        <end position="363"/>
    </location>
    <ligand>
        <name>FMN</name>
        <dbReference type="ChEBI" id="CHEBI:58210"/>
    </ligand>
</feature>
<evidence type="ECO:0000256" key="4">
    <source>
        <dbReference type="ARBA" id="ARBA00023002"/>
    </source>
</evidence>
<evidence type="ECO:0000313" key="9">
    <source>
        <dbReference type="EMBL" id="TCS67175.1"/>
    </source>
</evidence>
<dbReference type="InterPro" id="IPR013785">
    <property type="entry name" value="Aldolase_TIM"/>
</dbReference>
<dbReference type="Proteomes" id="UP000295696">
    <property type="component" value="Unassembled WGS sequence"/>
</dbReference>
<feature type="binding site" evidence="7">
    <location>
        <position position="286"/>
    </location>
    <ligand>
        <name>FMN</name>
        <dbReference type="ChEBI" id="CHEBI:58210"/>
    </ligand>
</feature>
<feature type="binding site" evidence="7">
    <location>
        <position position="200"/>
    </location>
    <ligand>
        <name>glyoxylate</name>
        <dbReference type="ChEBI" id="CHEBI:36655"/>
    </ligand>
</feature>
<dbReference type="GO" id="GO:0005886">
    <property type="term" value="C:plasma membrane"/>
    <property type="evidence" value="ECO:0007669"/>
    <property type="project" value="TreeGrafter"/>
</dbReference>
<comment type="similarity">
    <text evidence="5">Belongs to the FMN-dependent alpha-hydroxy acid dehydrogenase family.</text>
</comment>
<evidence type="ECO:0000256" key="2">
    <source>
        <dbReference type="ARBA" id="ARBA00022630"/>
    </source>
</evidence>
<feature type="binding site" evidence="7">
    <location>
        <position position="308"/>
    </location>
    <ligand>
        <name>FMN</name>
        <dbReference type="ChEBI" id="CHEBI:58210"/>
    </ligand>
</feature>
<dbReference type="CDD" id="cd02809">
    <property type="entry name" value="alpha_hydroxyacid_oxid_FMN"/>
    <property type="match status" value="1"/>
</dbReference>
<dbReference type="PANTHER" id="PTHR10578:SF107">
    <property type="entry name" value="2-HYDROXYACID OXIDASE 1"/>
    <property type="match status" value="1"/>
</dbReference>
<dbReference type="InterPro" id="IPR000262">
    <property type="entry name" value="FMN-dep_DH"/>
</dbReference>
<feature type="binding site" evidence="7">
    <location>
        <position position="165"/>
    </location>
    <ligand>
        <name>glyoxylate</name>
        <dbReference type="ChEBI" id="CHEBI:36655"/>
    </ligand>
</feature>
<dbReference type="SUPFAM" id="SSF51395">
    <property type="entry name" value="FMN-linked oxidoreductases"/>
    <property type="match status" value="1"/>
</dbReference>
<accession>A0A4R3JP98</accession>
<dbReference type="AlphaFoldDB" id="A0A4R3JP98"/>
<dbReference type="InterPro" id="IPR037396">
    <property type="entry name" value="FMN_HAD"/>
</dbReference>
<feature type="binding site" evidence="7">
    <location>
        <position position="191"/>
    </location>
    <ligand>
        <name>FMN</name>
        <dbReference type="ChEBI" id="CHEBI:58210"/>
    </ligand>
</feature>
<organism evidence="9 10">
    <name type="scientific">Primorskyibacter sedentarius</name>
    <dbReference type="NCBI Taxonomy" id="745311"/>
    <lineage>
        <taxon>Bacteria</taxon>
        <taxon>Pseudomonadati</taxon>
        <taxon>Pseudomonadota</taxon>
        <taxon>Alphaproteobacteria</taxon>
        <taxon>Rhodobacterales</taxon>
        <taxon>Roseobacteraceae</taxon>
        <taxon>Primorskyibacter</taxon>
    </lineage>
</organism>
<reference evidence="9 10" key="1">
    <citation type="submission" date="2019-03" db="EMBL/GenBank/DDBJ databases">
        <title>Genomic Encyclopedia of Type Strains, Phase IV (KMG-IV): sequencing the most valuable type-strain genomes for metagenomic binning, comparative biology and taxonomic classification.</title>
        <authorList>
            <person name="Goeker M."/>
        </authorList>
    </citation>
    <scope>NUCLEOTIDE SEQUENCE [LARGE SCALE GENOMIC DNA]</scope>
    <source>
        <strain evidence="9 10">DSM 104836</strain>
    </source>
</reference>
<feature type="binding site" evidence="7">
    <location>
        <position position="310"/>
    </location>
    <ligand>
        <name>glyoxylate</name>
        <dbReference type="ChEBI" id="CHEBI:36655"/>
    </ligand>
</feature>
<dbReference type="GO" id="GO:0010181">
    <property type="term" value="F:FMN binding"/>
    <property type="evidence" value="ECO:0007669"/>
    <property type="project" value="InterPro"/>
</dbReference>
<dbReference type="Gene3D" id="3.20.20.70">
    <property type="entry name" value="Aldolase class I"/>
    <property type="match status" value="1"/>
</dbReference>
<evidence type="ECO:0000313" key="10">
    <source>
        <dbReference type="Proteomes" id="UP000295696"/>
    </source>
</evidence>
<feature type="binding site" evidence="7">
    <location>
        <position position="60"/>
    </location>
    <ligand>
        <name>glyoxylate</name>
        <dbReference type="ChEBI" id="CHEBI:36655"/>
    </ligand>
</feature>
<evidence type="ECO:0000256" key="5">
    <source>
        <dbReference type="ARBA" id="ARBA00024042"/>
    </source>
</evidence>
<keyword evidence="10" id="KW-1185">Reference proteome</keyword>
<feature type="binding site" evidence="7">
    <location>
        <position position="163"/>
    </location>
    <ligand>
        <name>FMN</name>
        <dbReference type="ChEBI" id="CHEBI:58210"/>
    </ligand>
</feature>
<comment type="cofactor">
    <cofactor evidence="1">
        <name>FMN</name>
        <dbReference type="ChEBI" id="CHEBI:58210"/>
    </cofactor>
</comment>
<evidence type="ECO:0000256" key="6">
    <source>
        <dbReference type="PIRSR" id="PIRSR000138-1"/>
    </source>
</evidence>
<feature type="binding site" evidence="7">
    <location>
        <position position="142"/>
    </location>
    <ligand>
        <name>FMN</name>
        <dbReference type="ChEBI" id="CHEBI:58210"/>
    </ligand>
</feature>
<evidence type="ECO:0000259" key="8">
    <source>
        <dbReference type="PROSITE" id="PS51349"/>
    </source>
</evidence>
<dbReference type="PIRSF" id="PIRSF000138">
    <property type="entry name" value="Al-hdrx_acd_dh"/>
    <property type="match status" value="1"/>
</dbReference>
<dbReference type="PROSITE" id="PS51349">
    <property type="entry name" value="FMN_HYDROXY_ACID_DH_2"/>
    <property type="match status" value="1"/>
</dbReference>
<keyword evidence="2 7" id="KW-0285">Flavoprotein</keyword>
<evidence type="ECO:0000256" key="7">
    <source>
        <dbReference type="PIRSR" id="PIRSR000138-2"/>
    </source>
</evidence>
<dbReference type="GO" id="GO:0009060">
    <property type="term" value="P:aerobic respiration"/>
    <property type="evidence" value="ECO:0007669"/>
    <property type="project" value="TreeGrafter"/>
</dbReference>
<keyword evidence="3 7" id="KW-0288">FMN</keyword>
<name>A0A4R3JP98_9RHOB</name>
<comment type="caution">
    <text evidence="9">The sequence shown here is derived from an EMBL/GenBank/DDBJ whole genome shotgun (WGS) entry which is preliminary data.</text>
</comment>
<feature type="domain" description="FMN hydroxy acid dehydrogenase" evidence="8">
    <location>
        <begin position="34"/>
        <end position="412"/>
    </location>
</feature>
<protein>
    <submittedName>
        <fullName evidence="9">L-lactate dehydrogenase (Cytochrome)</fullName>
    </submittedName>
</protein>